<dbReference type="OrthoDB" id="65129at2"/>
<proteinExistence type="inferred from homology"/>
<dbReference type="PANTHER" id="PTHR40074">
    <property type="entry name" value="O-ACETYLTRANSFERASE WECH"/>
    <property type="match status" value="1"/>
</dbReference>
<reference evidence="9 10" key="1">
    <citation type="submission" date="2018-10" db="EMBL/GenBank/DDBJ databases">
        <title>Phylogenomics of Brevibacillus.</title>
        <authorList>
            <person name="Dunlap C."/>
        </authorList>
    </citation>
    <scope>NUCLEOTIDE SEQUENCE [LARGE SCALE GENOMIC DNA]</scope>
    <source>
        <strain evidence="9 10">NRRL NRS 1219</strain>
    </source>
</reference>
<dbReference type="Pfam" id="PF01757">
    <property type="entry name" value="Acyl_transf_3"/>
    <property type="match status" value="1"/>
</dbReference>
<dbReference type="InterPro" id="IPR002656">
    <property type="entry name" value="Acyl_transf_3_dom"/>
</dbReference>
<dbReference type="EMBL" id="RHHN01000111">
    <property type="protein sequence ID" value="RNB46607.1"/>
    <property type="molecule type" value="Genomic_DNA"/>
</dbReference>
<evidence type="ECO:0000313" key="10">
    <source>
        <dbReference type="Proteomes" id="UP000276178"/>
    </source>
</evidence>
<feature type="transmembrane region" description="Helical" evidence="7">
    <location>
        <begin position="179"/>
        <end position="200"/>
    </location>
</feature>
<keyword evidence="3" id="KW-1003">Cell membrane</keyword>
<dbReference type="GO" id="GO:0016413">
    <property type="term" value="F:O-acetyltransferase activity"/>
    <property type="evidence" value="ECO:0007669"/>
    <property type="project" value="TreeGrafter"/>
</dbReference>
<feature type="transmembrane region" description="Helical" evidence="7">
    <location>
        <begin position="39"/>
        <end position="57"/>
    </location>
</feature>
<evidence type="ECO:0000313" key="9">
    <source>
        <dbReference type="EMBL" id="RNB46607.1"/>
    </source>
</evidence>
<feature type="transmembrane region" description="Helical" evidence="7">
    <location>
        <begin position="212"/>
        <end position="230"/>
    </location>
</feature>
<keyword evidence="9" id="KW-0808">Transferase</keyword>
<evidence type="ECO:0000256" key="7">
    <source>
        <dbReference type="SAM" id="Phobius"/>
    </source>
</evidence>
<evidence type="ECO:0000256" key="1">
    <source>
        <dbReference type="ARBA" id="ARBA00004651"/>
    </source>
</evidence>
<evidence type="ECO:0000256" key="4">
    <source>
        <dbReference type="ARBA" id="ARBA00022692"/>
    </source>
</evidence>
<feature type="transmembrane region" description="Helical" evidence="7">
    <location>
        <begin position="276"/>
        <end position="300"/>
    </location>
</feature>
<keyword evidence="6 7" id="KW-0472">Membrane</keyword>
<evidence type="ECO:0000256" key="5">
    <source>
        <dbReference type="ARBA" id="ARBA00022989"/>
    </source>
</evidence>
<protein>
    <submittedName>
        <fullName evidence="9">Acyltransferase</fullName>
    </submittedName>
</protein>
<sequence>MRIKEIDYLRAFCAFSVIAIHVTAGYIDQNSIAYMLNQIARYAVPLFILLSGFGLAFSERKKNTTFLLFLKKRYNKILLPYFLWSIIYFIFSNRHQIISTDAMELFPLLIKQLYSGTAYVHLYFLVIMIQLYLVFPVLQKWLLEKRYHTLVGSFFISLCMHLAIYLHAVGIIVLPSLGVPYVILSPVWVFYFVLGMYISIEIERFIRLTQKITFVKTTLIWLLTLIILLLDSKYTNTSGSSTKPSTILYTLSSLVFLFKGLSYAANVTPKMSSLILWYSTHSFFVYLIHPFIISCLVLVFPHNWGGTIGLLQIFISTIILSTLLTYIGSKFKLIHILGGVYTGRLTHAKSGKTKSNNEKCILL</sequence>
<dbReference type="AlphaFoldDB" id="A0A3M8A7H1"/>
<gene>
    <name evidence="9" type="ORF">EB820_24980</name>
</gene>
<comment type="subcellular location">
    <subcellularLocation>
        <location evidence="1">Cell membrane</location>
        <topology evidence="1">Multi-pass membrane protein</topology>
    </subcellularLocation>
</comment>
<dbReference type="Proteomes" id="UP000276178">
    <property type="component" value="Unassembled WGS sequence"/>
</dbReference>
<name>A0A3M8A7H1_9BACL</name>
<feature type="transmembrane region" description="Helical" evidence="7">
    <location>
        <begin position="150"/>
        <end position="173"/>
    </location>
</feature>
<accession>A0A3M8A7H1</accession>
<feature type="transmembrane region" description="Helical" evidence="7">
    <location>
        <begin position="118"/>
        <end position="138"/>
    </location>
</feature>
<evidence type="ECO:0000256" key="2">
    <source>
        <dbReference type="ARBA" id="ARBA00007400"/>
    </source>
</evidence>
<evidence type="ECO:0000259" key="8">
    <source>
        <dbReference type="Pfam" id="PF01757"/>
    </source>
</evidence>
<feature type="transmembrane region" description="Helical" evidence="7">
    <location>
        <begin position="78"/>
        <end position="98"/>
    </location>
</feature>
<feature type="transmembrane region" description="Helical" evidence="7">
    <location>
        <begin position="306"/>
        <end position="327"/>
    </location>
</feature>
<dbReference type="GeneID" id="82809394"/>
<organism evidence="9 10">
    <name type="scientific">Brevibacillus agri</name>
    <dbReference type="NCBI Taxonomy" id="51101"/>
    <lineage>
        <taxon>Bacteria</taxon>
        <taxon>Bacillati</taxon>
        <taxon>Bacillota</taxon>
        <taxon>Bacilli</taxon>
        <taxon>Bacillales</taxon>
        <taxon>Paenibacillaceae</taxon>
        <taxon>Brevibacillus</taxon>
    </lineage>
</organism>
<keyword evidence="9" id="KW-0012">Acyltransferase</keyword>
<dbReference type="GO" id="GO:0005886">
    <property type="term" value="C:plasma membrane"/>
    <property type="evidence" value="ECO:0007669"/>
    <property type="project" value="UniProtKB-SubCell"/>
</dbReference>
<comment type="similarity">
    <text evidence="2">Belongs to the acyltransferase 3 family.</text>
</comment>
<dbReference type="PANTHER" id="PTHR40074:SF2">
    <property type="entry name" value="O-ACETYLTRANSFERASE WECH"/>
    <property type="match status" value="1"/>
</dbReference>
<dbReference type="RefSeq" id="WP_005826859.1">
    <property type="nucleotide sequence ID" value="NZ_BJOD01000068.1"/>
</dbReference>
<feature type="transmembrane region" description="Helical" evidence="7">
    <location>
        <begin position="246"/>
        <end position="264"/>
    </location>
</feature>
<feature type="domain" description="Acyltransferase 3" evidence="8">
    <location>
        <begin position="4"/>
        <end position="325"/>
    </location>
</feature>
<keyword evidence="5 7" id="KW-1133">Transmembrane helix</keyword>
<evidence type="ECO:0000256" key="3">
    <source>
        <dbReference type="ARBA" id="ARBA00022475"/>
    </source>
</evidence>
<feature type="transmembrane region" description="Helical" evidence="7">
    <location>
        <begin position="7"/>
        <end position="27"/>
    </location>
</feature>
<comment type="caution">
    <text evidence="9">The sequence shown here is derived from an EMBL/GenBank/DDBJ whole genome shotgun (WGS) entry which is preliminary data.</text>
</comment>
<keyword evidence="4 7" id="KW-0812">Transmembrane</keyword>
<dbReference type="GO" id="GO:0009246">
    <property type="term" value="P:enterobacterial common antigen biosynthetic process"/>
    <property type="evidence" value="ECO:0007669"/>
    <property type="project" value="TreeGrafter"/>
</dbReference>
<evidence type="ECO:0000256" key="6">
    <source>
        <dbReference type="ARBA" id="ARBA00023136"/>
    </source>
</evidence>